<dbReference type="EMBL" id="ML975172">
    <property type="protein sequence ID" value="KAF1809522.1"/>
    <property type="molecule type" value="Genomic_DNA"/>
</dbReference>
<reference evidence="5" key="3">
    <citation type="submission" date="2025-04" db="UniProtKB">
        <authorList>
            <consortium name="RefSeq"/>
        </authorList>
    </citation>
    <scope>IDENTIFICATION</scope>
    <source>
        <strain evidence="5">CBS 781.70</strain>
    </source>
</reference>
<sequence>MAAPPAKIDRQKTTPFLLKLFYRTGGYHRLDEFTPNSPQPPPPHLQIYTWPTCSLRELTHLLTAALPSLLPSPAIGTRLTFRLIFPDTRSSGPGPPRYIAKDLGSVVIGAGGPGVEGIEGATTEDETRKALEKLDGDAEKTLQDARFVIGDYVDCAVFPPLPNGDVAAGSAPRFAGPMTGGPGRENGFGGGPIRHGRGFRNEGRGGSFLSGDWRRGEVPPGGGFRGRGRRGGY</sequence>
<evidence type="ECO:0000256" key="2">
    <source>
        <dbReference type="SAM" id="MobiDB-lite"/>
    </source>
</evidence>
<dbReference type="InterPro" id="IPR042534">
    <property type="entry name" value="SAP18_sf"/>
</dbReference>
<accession>A0A6G1FV17</accession>
<dbReference type="InterPro" id="IPR010516">
    <property type="entry name" value="SAP18"/>
</dbReference>
<feature type="region of interest" description="Disordered" evidence="2">
    <location>
        <begin position="194"/>
        <end position="233"/>
    </location>
</feature>
<dbReference type="AlphaFoldDB" id="A0A6G1FV17"/>
<keyword evidence="4" id="KW-1185">Reference proteome</keyword>
<dbReference type="Proteomes" id="UP000504638">
    <property type="component" value="Unplaced"/>
</dbReference>
<dbReference type="RefSeq" id="XP_033531153.1">
    <property type="nucleotide sequence ID" value="XM_033682218.1"/>
</dbReference>
<evidence type="ECO:0008006" key="6">
    <source>
        <dbReference type="Google" id="ProtNLM"/>
    </source>
</evidence>
<proteinExistence type="inferred from homology"/>
<dbReference type="PANTHER" id="PTHR13082:SF0">
    <property type="entry name" value="HISTONE DEACETYLASE COMPLEX SUBUNIT SAP18"/>
    <property type="match status" value="1"/>
</dbReference>
<dbReference type="Pfam" id="PF06487">
    <property type="entry name" value="SAP18"/>
    <property type="match status" value="1"/>
</dbReference>
<comment type="similarity">
    <text evidence="1">Belongs to the SAP18 family.</text>
</comment>
<dbReference type="OrthoDB" id="440566at2759"/>
<dbReference type="PANTHER" id="PTHR13082">
    <property type="entry name" value="SAP18"/>
    <property type="match status" value="1"/>
</dbReference>
<evidence type="ECO:0000313" key="4">
    <source>
        <dbReference type="Proteomes" id="UP000504638"/>
    </source>
</evidence>
<organism evidence="3">
    <name type="scientific">Eremomyces bilateralis CBS 781.70</name>
    <dbReference type="NCBI Taxonomy" id="1392243"/>
    <lineage>
        <taxon>Eukaryota</taxon>
        <taxon>Fungi</taxon>
        <taxon>Dikarya</taxon>
        <taxon>Ascomycota</taxon>
        <taxon>Pezizomycotina</taxon>
        <taxon>Dothideomycetes</taxon>
        <taxon>Dothideomycetes incertae sedis</taxon>
        <taxon>Eremomycetales</taxon>
        <taxon>Eremomycetaceae</taxon>
        <taxon>Eremomyces</taxon>
    </lineage>
</organism>
<evidence type="ECO:0000313" key="3">
    <source>
        <dbReference type="EMBL" id="KAF1809522.1"/>
    </source>
</evidence>
<protein>
    <recommendedName>
        <fullName evidence="6">Sin3-associated polypeptide Sap18</fullName>
    </recommendedName>
</protein>
<reference evidence="5" key="2">
    <citation type="submission" date="2020-04" db="EMBL/GenBank/DDBJ databases">
        <authorList>
            <consortium name="NCBI Genome Project"/>
        </authorList>
    </citation>
    <scope>NUCLEOTIDE SEQUENCE</scope>
    <source>
        <strain evidence="5">CBS 781.70</strain>
    </source>
</reference>
<reference evidence="3 5" key="1">
    <citation type="submission" date="2020-01" db="EMBL/GenBank/DDBJ databases">
        <authorList>
            <consortium name="DOE Joint Genome Institute"/>
            <person name="Haridas S."/>
            <person name="Albert R."/>
            <person name="Binder M."/>
            <person name="Bloem J."/>
            <person name="Labutti K."/>
            <person name="Salamov A."/>
            <person name="Andreopoulos B."/>
            <person name="Baker S.E."/>
            <person name="Barry K."/>
            <person name="Bills G."/>
            <person name="Bluhm B.H."/>
            <person name="Cannon C."/>
            <person name="Castanera R."/>
            <person name="Culley D.E."/>
            <person name="Daum C."/>
            <person name="Ezra D."/>
            <person name="Gonzalez J.B."/>
            <person name="Henrissat B."/>
            <person name="Kuo A."/>
            <person name="Liang C."/>
            <person name="Lipzen A."/>
            <person name="Lutzoni F."/>
            <person name="Magnuson J."/>
            <person name="Mondo S."/>
            <person name="Nolan M."/>
            <person name="Ohm R."/>
            <person name="Pangilinan J."/>
            <person name="Park H.-J."/>
            <person name="Ramirez L."/>
            <person name="Alfaro M."/>
            <person name="Sun H."/>
            <person name="Tritt A."/>
            <person name="Yoshinaga Y."/>
            <person name="Zwiers L.-H."/>
            <person name="Turgeon B.G."/>
            <person name="Goodwin S.B."/>
            <person name="Spatafora J.W."/>
            <person name="Crous P.W."/>
            <person name="Grigoriev I.V."/>
        </authorList>
    </citation>
    <scope>NUCLEOTIDE SEQUENCE</scope>
    <source>
        <strain evidence="3 5">CBS 781.70</strain>
    </source>
</reference>
<dbReference type="GO" id="GO:0005634">
    <property type="term" value="C:nucleus"/>
    <property type="evidence" value="ECO:0007669"/>
    <property type="project" value="TreeGrafter"/>
</dbReference>
<name>A0A6G1FV17_9PEZI</name>
<evidence type="ECO:0000256" key="1">
    <source>
        <dbReference type="ARBA" id="ARBA00009143"/>
    </source>
</evidence>
<dbReference type="Gene3D" id="3.10.20.550">
    <property type="entry name" value="ASAP complex, SAP18 subunit"/>
    <property type="match status" value="1"/>
</dbReference>
<dbReference type="GeneID" id="54422788"/>
<gene>
    <name evidence="3 5" type="ORF">P152DRAFT_494487</name>
</gene>
<evidence type="ECO:0000313" key="5">
    <source>
        <dbReference type="RefSeq" id="XP_033531153.1"/>
    </source>
</evidence>